<dbReference type="Gene3D" id="3.30.1370.10">
    <property type="entry name" value="K Homology domain, type 1"/>
    <property type="match status" value="1"/>
</dbReference>
<dbReference type="RefSeq" id="XP_009264991.1">
    <property type="nucleotide sequence ID" value="XM_009266716.1"/>
</dbReference>
<dbReference type="Proteomes" id="UP000010094">
    <property type="component" value="Chromosome VIII"/>
</dbReference>
<dbReference type="HOGENOM" id="CLU_1094270_0_0_1"/>
<dbReference type="KEGG" id="ero:EROM_080750"/>
<proteinExistence type="predicted"/>
<dbReference type="OrthoDB" id="397265at2759"/>
<dbReference type="GO" id="GO:0003723">
    <property type="term" value="F:RNA binding"/>
    <property type="evidence" value="ECO:0007669"/>
    <property type="project" value="InterPro"/>
</dbReference>
<accession>I7ANX3</accession>
<evidence type="ECO:0000313" key="2">
    <source>
        <dbReference type="Proteomes" id="UP000010094"/>
    </source>
</evidence>
<dbReference type="VEuPathDB" id="MicrosporidiaDB:EROM_080750"/>
<dbReference type="GeneID" id="20521811"/>
<keyword evidence="2" id="KW-1185">Reference proteome</keyword>
<gene>
    <name evidence="1" type="ordered locus">EROM_080750</name>
</gene>
<name>I7ANX3_ENCRO</name>
<dbReference type="AlphaFoldDB" id="I7ANX3"/>
<sequence length="271" mass="31222">MKWDVDKEDDVNEPREEVKRVKKAIEGMDVKAVRPGKVSLNAEENGVRGQDLNFRRQVKRRVNDYKYKAFYNIGKTKRPYVFTRNSVVMMIEEELGVEILVKGSYKPEELNGDTDDEDALVYEISAETPEILQEAMAGLPSAINAIPPFPWNSSSIIGRYIYRNGARHRLHRVIIDNELAEKKINEIRKDIETTSVDKSVEISIRGRFSGYIEPCFGEESNGPTYIQIVAKTKREIKEAKNMCVKIIDKHREDFRNDCSTSLQTDESRKMI</sequence>
<dbReference type="EMBL" id="CP003525">
    <property type="protein sequence ID" value="AFN83494.1"/>
    <property type="molecule type" value="Genomic_DNA"/>
</dbReference>
<dbReference type="InterPro" id="IPR036612">
    <property type="entry name" value="KH_dom_type_1_sf"/>
</dbReference>
<reference evidence="1 2" key="1">
    <citation type="journal article" date="2012" name="Proc. Natl. Acad. Sci. U.S.A.">
        <title>Gain and loss of multiple functionally related, horizontally transferred genes in the reduced genomes of two microsporidian parasites.</title>
        <authorList>
            <person name="Pombert J.-F."/>
            <person name="Selman M."/>
            <person name="Burki F."/>
            <person name="Bardell F.T."/>
            <person name="Farinelli L."/>
            <person name="Solter L.F."/>
            <person name="Whitman D.W."/>
            <person name="Weiss L.M."/>
            <person name="Corradi N."/>
            <person name="Keeling P.J."/>
        </authorList>
    </citation>
    <scope>NUCLEOTIDE SEQUENCE [LARGE SCALE GENOMIC DNA]</scope>
    <source>
        <strain evidence="1 2">SJ-2008</strain>
    </source>
</reference>
<organism evidence="1 2">
    <name type="scientific">Encephalitozoon romaleae (strain SJ-2008)</name>
    <name type="common">Microsporidian parasite</name>
    <dbReference type="NCBI Taxonomy" id="1178016"/>
    <lineage>
        <taxon>Eukaryota</taxon>
        <taxon>Fungi</taxon>
        <taxon>Fungi incertae sedis</taxon>
        <taxon>Microsporidia</taxon>
        <taxon>Unikaryonidae</taxon>
        <taxon>Encephalitozoon</taxon>
    </lineage>
</organism>
<evidence type="ECO:0000313" key="1">
    <source>
        <dbReference type="EMBL" id="AFN83494.1"/>
    </source>
</evidence>
<evidence type="ECO:0008006" key="3">
    <source>
        <dbReference type="Google" id="ProtNLM"/>
    </source>
</evidence>
<protein>
    <recommendedName>
        <fullName evidence="3">K Homology domain-containing protein</fullName>
    </recommendedName>
</protein>